<name>A0A9W9HP23_9EURO</name>
<sequence length="296" mass="32505">MGLTMGRDPSGPRVVDPSRGMSSVDRNTEKTEIGTTFTDRWPNARHLEAWDRSYWSERILAFSSLLIFPVEAGASTARDAGRGLTHEHLKRDVDHGIILDVFLPSPESIRFGFGDEEPATFLVTRVDAGVPVLVSGSRWGPPSVTITWVLRTADGLIENDQPSMKTLATLRVRSWSELGKARGGSQREWLRARHSAGPVPLFAPSLLHLENCATSFLEDPVKLPVLRGRRTSPEEFQERLVNLSAYSHEGPVDRAGREDRAAHPGAGVKPIVTCVHGASRSTTFSAVDQGLGARRR</sequence>
<dbReference type="AlphaFoldDB" id="A0A9W9HP23"/>
<feature type="region of interest" description="Disordered" evidence="1">
    <location>
        <begin position="1"/>
        <end position="29"/>
    </location>
</feature>
<comment type="caution">
    <text evidence="2">The sequence shown here is derived from an EMBL/GenBank/DDBJ whole genome shotgun (WGS) entry which is preliminary data.</text>
</comment>
<organism evidence="2 3">
    <name type="scientific">Penicillium capsulatum</name>
    <dbReference type="NCBI Taxonomy" id="69766"/>
    <lineage>
        <taxon>Eukaryota</taxon>
        <taxon>Fungi</taxon>
        <taxon>Dikarya</taxon>
        <taxon>Ascomycota</taxon>
        <taxon>Pezizomycotina</taxon>
        <taxon>Eurotiomycetes</taxon>
        <taxon>Eurotiomycetidae</taxon>
        <taxon>Eurotiales</taxon>
        <taxon>Aspergillaceae</taxon>
        <taxon>Penicillium</taxon>
    </lineage>
</organism>
<evidence type="ECO:0000313" key="2">
    <source>
        <dbReference type="EMBL" id="KAJ5152052.1"/>
    </source>
</evidence>
<dbReference type="EMBL" id="JAPQKO010000008">
    <property type="protein sequence ID" value="KAJ5152052.1"/>
    <property type="molecule type" value="Genomic_DNA"/>
</dbReference>
<gene>
    <name evidence="2" type="ORF">N7492_010347</name>
</gene>
<dbReference type="Proteomes" id="UP001146351">
    <property type="component" value="Unassembled WGS sequence"/>
</dbReference>
<reference evidence="2" key="2">
    <citation type="journal article" date="2023" name="IMA Fungus">
        <title>Comparative genomic study of the Penicillium genus elucidates a diverse pangenome and 15 lateral gene transfer events.</title>
        <authorList>
            <person name="Petersen C."/>
            <person name="Sorensen T."/>
            <person name="Nielsen M.R."/>
            <person name="Sondergaard T.E."/>
            <person name="Sorensen J.L."/>
            <person name="Fitzpatrick D.A."/>
            <person name="Frisvad J.C."/>
            <person name="Nielsen K.L."/>
        </authorList>
    </citation>
    <scope>NUCLEOTIDE SEQUENCE</scope>
    <source>
        <strain evidence="2">IBT 21917</strain>
    </source>
</reference>
<accession>A0A9W9HP23</accession>
<proteinExistence type="predicted"/>
<keyword evidence="3" id="KW-1185">Reference proteome</keyword>
<evidence type="ECO:0000313" key="3">
    <source>
        <dbReference type="Proteomes" id="UP001146351"/>
    </source>
</evidence>
<evidence type="ECO:0000256" key="1">
    <source>
        <dbReference type="SAM" id="MobiDB-lite"/>
    </source>
</evidence>
<protein>
    <submittedName>
        <fullName evidence="2">Uncharacterized protein</fullName>
    </submittedName>
</protein>
<reference evidence="2" key="1">
    <citation type="submission" date="2022-11" db="EMBL/GenBank/DDBJ databases">
        <authorList>
            <person name="Petersen C."/>
        </authorList>
    </citation>
    <scope>NUCLEOTIDE SEQUENCE</scope>
    <source>
        <strain evidence="2">IBT 21917</strain>
    </source>
</reference>